<feature type="domain" description="Disulphide bond isomerase DsbC/G N-terminal" evidence="8">
    <location>
        <begin position="45"/>
        <end position="104"/>
    </location>
</feature>
<dbReference type="Pfam" id="PF13098">
    <property type="entry name" value="Thioredoxin_2"/>
    <property type="match status" value="1"/>
</dbReference>
<dbReference type="HOGENOM" id="CLU_083593_0_0_6"/>
<evidence type="ECO:0000313" key="11">
    <source>
        <dbReference type="Proteomes" id="UP000032427"/>
    </source>
</evidence>
<evidence type="ECO:0000256" key="1">
    <source>
        <dbReference type="ARBA" id="ARBA00004418"/>
    </source>
</evidence>
<evidence type="ECO:0000256" key="3">
    <source>
        <dbReference type="ARBA" id="ARBA00022729"/>
    </source>
</evidence>
<keyword evidence="3 7" id="KW-0732">Signal</keyword>
<dbReference type="InterPro" id="IPR012336">
    <property type="entry name" value="Thioredoxin-like_fold"/>
</dbReference>
<organism evidence="10 11">
    <name type="scientific">Aliivibrio wodanis</name>
    <dbReference type="NCBI Taxonomy" id="80852"/>
    <lineage>
        <taxon>Bacteria</taxon>
        <taxon>Pseudomonadati</taxon>
        <taxon>Pseudomonadota</taxon>
        <taxon>Gammaproteobacteria</taxon>
        <taxon>Vibrionales</taxon>
        <taxon>Vibrionaceae</taxon>
        <taxon>Aliivibrio</taxon>
    </lineage>
</organism>
<comment type="subcellular location">
    <subcellularLocation>
        <location evidence="1 7">Periplasm</location>
    </subcellularLocation>
</comment>
<dbReference type="CDD" id="cd03020">
    <property type="entry name" value="DsbA_DsbC_DsbG"/>
    <property type="match status" value="1"/>
</dbReference>
<dbReference type="InterPro" id="IPR017937">
    <property type="entry name" value="Thioredoxin_CS"/>
</dbReference>
<dbReference type="InterPro" id="IPR009094">
    <property type="entry name" value="DiS-bond_isomerase_DsbC/G_N_sf"/>
</dbReference>
<dbReference type="InterPro" id="IPR033954">
    <property type="entry name" value="DiS-bond_Isoase_DsbC/G"/>
</dbReference>
<keyword evidence="11" id="KW-1185">Reference proteome</keyword>
<evidence type="ECO:0000256" key="6">
    <source>
        <dbReference type="ARBA" id="ARBA00023284"/>
    </source>
</evidence>
<feature type="chain" id="PRO_5010001780" description="Thiol:disulfide interchange protein" evidence="7">
    <location>
        <begin position="25"/>
        <end position="258"/>
    </location>
</feature>
<evidence type="ECO:0000313" key="10">
    <source>
        <dbReference type="EMBL" id="CED72294.1"/>
    </source>
</evidence>
<gene>
    <name evidence="10" type="primary">dsbC</name>
    <name evidence="10" type="ORF">AWOD_I_2235</name>
</gene>
<comment type="function">
    <text evidence="7">Required for disulfide bond formation in some periplasmic proteins. Acts by transferring its disulfide bond to other proteins and is reduced in the process.</text>
</comment>
<reference evidence="11" key="1">
    <citation type="submission" date="2014-09" db="EMBL/GenBank/DDBJ databases">
        <authorList>
            <person name="Hjerde E."/>
        </authorList>
    </citation>
    <scope>NUCLEOTIDE SEQUENCE [LARGE SCALE GENOMIC DNA]</scope>
    <source>
        <strain evidence="11">06/09/139</strain>
    </source>
</reference>
<dbReference type="Proteomes" id="UP000032427">
    <property type="component" value="Chromosome 1"/>
</dbReference>
<dbReference type="PROSITE" id="PS51257">
    <property type="entry name" value="PROKAR_LIPOPROTEIN"/>
    <property type="match status" value="1"/>
</dbReference>
<dbReference type="PANTHER" id="PTHR35272:SF3">
    <property type="entry name" value="THIOL:DISULFIDE INTERCHANGE PROTEIN DSBC"/>
    <property type="match status" value="1"/>
</dbReference>
<dbReference type="Pfam" id="PF10411">
    <property type="entry name" value="DsbC_N"/>
    <property type="match status" value="1"/>
</dbReference>
<dbReference type="KEGG" id="awd:AWOD_I_2235"/>
<comment type="similarity">
    <text evidence="2 7">Belongs to the thioredoxin family. DsbC subfamily.</text>
</comment>
<dbReference type="OrthoDB" id="12976at2"/>
<evidence type="ECO:0000256" key="7">
    <source>
        <dbReference type="RuleBase" id="RU364038"/>
    </source>
</evidence>
<dbReference type="InterPro" id="IPR051470">
    <property type="entry name" value="Thiol:disulfide_interchange"/>
</dbReference>
<dbReference type="InterPro" id="IPR036249">
    <property type="entry name" value="Thioredoxin-like_sf"/>
</dbReference>
<dbReference type="PANTHER" id="PTHR35272">
    <property type="entry name" value="THIOL:DISULFIDE INTERCHANGE PROTEIN DSBC-RELATED"/>
    <property type="match status" value="1"/>
</dbReference>
<name>A0A090KL83_9GAMM</name>
<keyword evidence="5" id="KW-1015">Disulfide bond</keyword>
<evidence type="ECO:0000259" key="9">
    <source>
        <dbReference type="Pfam" id="PF13098"/>
    </source>
</evidence>
<sequence>MSFIRRTSAMIIALLSVVSFTACSDEQAKEKVVSPSAVELSQSDSEEIITQRLITLGLPVEAIHDSEVDGFKQVETPFGIFYVSDDGKHFVQGRIFEFDENGNMKDLLAARFAKLVDSQSENMIVFPAKNEKHVITVFTDITCGYCTKLHKEMKDYNDAGITVRYLAYPRQGYQGSVADKMAQIWCADDKQQAMADAKSNRAINGSKPATAQCKNIIKEQYLLGRKMGVNGTPAIVLPNGDLVPGYKPAQELLKDLEK</sequence>
<protein>
    <recommendedName>
        <fullName evidence="7">Thiol:disulfide interchange protein</fullName>
    </recommendedName>
</protein>
<proteinExistence type="inferred from homology"/>
<evidence type="ECO:0000256" key="5">
    <source>
        <dbReference type="ARBA" id="ARBA00023157"/>
    </source>
</evidence>
<dbReference type="AlphaFoldDB" id="A0A090KL83"/>
<dbReference type="SUPFAM" id="SSF54423">
    <property type="entry name" value="DsbC/DsbG N-terminal domain-like"/>
    <property type="match status" value="1"/>
</dbReference>
<dbReference type="PROSITE" id="PS00194">
    <property type="entry name" value="THIOREDOXIN_1"/>
    <property type="match status" value="1"/>
</dbReference>
<accession>A0A090KL83</accession>
<dbReference type="NCBIfam" id="NF008129">
    <property type="entry name" value="PRK10877.1"/>
    <property type="match status" value="1"/>
</dbReference>
<dbReference type="GeneID" id="28541812"/>
<dbReference type="STRING" id="80852.AWOD_I_2235"/>
<dbReference type="PATRIC" id="fig|80852.17.peg.2313"/>
<evidence type="ECO:0000256" key="2">
    <source>
        <dbReference type="ARBA" id="ARBA00009813"/>
    </source>
</evidence>
<feature type="domain" description="Thioredoxin-like fold" evidence="9">
    <location>
        <begin position="128"/>
        <end position="254"/>
    </location>
</feature>
<keyword evidence="6 7" id="KW-0676">Redox-active center</keyword>
<dbReference type="GO" id="GO:0042597">
    <property type="term" value="C:periplasmic space"/>
    <property type="evidence" value="ECO:0007669"/>
    <property type="project" value="UniProtKB-SubCell"/>
</dbReference>
<dbReference type="Gene3D" id="3.40.30.10">
    <property type="entry name" value="Glutaredoxin"/>
    <property type="match status" value="1"/>
</dbReference>
<evidence type="ECO:0000259" key="8">
    <source>
        <dbReference type="Pfam" id="PF10411"/>
    </source>
</evidence>
<keyword evidence="4 7" id="KW-0574">Periplasm</keyword>
<dbReference type="Gene3D" id="3.10.450.70">
    <property type="entry name" value="Disulphide bond isomerase, DsbC/G, N-terminal"/>
    <property type="match status" value="1"/>
</dbReference>
<feature type="signal peptide" evidence="7">
    <location>
        <begin position="1"/>
        <end position="24"/>
    </location>
</feature>
<dbReference type="SUPFAM" id="SSF52833">
    <property type="entry name" value="Thioredoxin-like"/>
    <property type="match status" value="1"/>
</dbReference>
<dbReference type="EMBL" id="LN554846">
    <property type="protein sequence ID" value="CED72294.1"/>
    <property type="molecule type" value="Genomic_DNA"/>
</dbReference>
<dbReference type="InterPro" id="IPR018950">
    <property type="entry name" value="DiS-bond_isomerase_DsbC/G_N"/>
</dbReference>
<evidence type="ECO:0000256" key="4">
    <source>
        <dbReference type="ARBA" id="ARBA00022764"/>
    </source>
</evidence>